<comment type="caution">
    <text evidence="4">The sequence shown here is derived from an EMBL/GenBank/DDBJ whole genome shotgun (WGS) entry which is preliminary data.</text>
</comment>
<protein>
    <submittedName>
        <fullName evidence="4">T9SS type A sorting domain-containing protein</fullName>
    </submittedName>
</protein>
<feature type="domain" description="Secretion system C-terminal sorting" evidence="2">
    <location>
        <begin position="1356"/>
        <end position="1424"/>
    </location>
</feature>
<dbReference type="InterPro" id="IPR026444">
    <property type="entry name" value="Secre_tail"/>
</dbReference>
<dbReference type="Pfam" id="PF18962">
    <property type="entry name" value="Por_Secre_tail"/>
    <property type="match status" value="1"/>
</dbReference>
<keyword evidence="1" id="KW-0732">Signal</keyword>
<evidence type="ECO:0000256" key="1">
    <source>
        <dbReference type="SAM" id="SignalP"/>
    </source>
</evidence>
<gene>
    <name evidence="4" type="ORF">VB776_21075</name>
</gene>
<dbReference type="InterPro" id="IPR056541">
    <property type="entry name" value="Ig-like_POM152"/>
</dbReference>
<sequence>MKKILFTTVILFSFITLVQAQITLKPTFSNVCRGAIMELPFTSTGSFDPDNTFKVQIKGTYDNSWTDLVTSGTASPLKFTIQDSFAVDQYSNYSIRIISSKPQITSDTYFISQVLNKPLVNLAGIFDPVVNPNSPAGLLINGSGTLPIKVVLDDSSSINIDYFEYGKAFPAYPTASKEYKIVYAENVCGRSTASGSAKVTVNEIGLLPILNFDEKICIGGKLKLSYSANNSFNQDNKFKIILKQLWSEKKEYELDAIDRGGFLEATIPDYITTGMKYEARISSTSPKAISPSTGNQYTIIIGAAPSAEILSSNSTITSGERVTLNIGLKGVGPWNVILSNGIQLKYSPLNYNSNDYTINTDITPSRSLEIKVSSVTSACGVGTSGSKGVNITVLNSPNIVINPVKQESLSVCLGQTFEATYSTFGDWGNDESLSAFLSIGAGESYPKITVPATFKEGKLKITIPKDLLDKIYTKDFYLGIISKNEKIAYSPFILYVNSFPEVSFFNETSTITIPSSSEVKLPISIRGVGTTIVTLDDSSSYAFHSEFNGINKVYFPLKVNETTTFKIASYSNFCGKGISTDNRWVNVIITTPPTNGLILKAFPQRICVGANAKVYFKTTGNFTSDNDFKVELTSFQNNIPIVLGTAKTSPIDIKIPENLVIEDNNFYFIRVVATKPTISTETQRIIINKKPSGKLSILTDDYTKGILPSTELTFNIESSGGLSASNIFTFSDGSTATGNQFIRKIFSKSNTFSLVSVKNECGINTDAKNSFEINVFPYITNHNINFTREECLDKLISYSYDVEGEMKSGTTFTLQIASAKDSIFRDAVVDTPDNPIKFKFPSGLKDGYYFVRLVNKATKYNSAWQWFNLYSPAVIELLTKDGSNTVTTDGENSTDLIYKIKEGAWGTFITSDNYNQTFAKTFLFPFDKDEIIQKVNPTKSITYTLKSVSSSICGYGKVSGSVKITVKPSVKLNSLESYTLCPEKDILLNYSTFGEFANDNIFKFSLVDDKNNKIEIGQINKLQGTLKLKMPKTFASSTYKMEVSSTNPVTSKELVSYLGVSNLPDVTLSGNTIINQGQVTYINLINNEAIPDISSNLDFTLSDNIARSIYTPNKKASIFVSPYETTTYTLKSVSNICGLGKISGSATVTVNPASDKTISTSLPSNVRYLCLGATQELTFTYQGSFTANNKFSVQISDKNGDNYKTVTSEGNGSPLKFKVPEDLPIGDNYRVRVIASDPNVSSASNIYPLGLRTISTAELDSTTYLFKEGKPVNLKINLTGTPPWYVKFGSDELLTSYSQAIYSSPYIRTITPTMPTSYKIFAISDAYCPGKVLGTGIAKIELVTANEDPRDLNITLFPNPTPDFVTIRSDYFKNTKLKIIDSLGKDISEQDLVKSETVLDFTNFTTGVYFLQFNRDNKRVVYKIQKL</sequence>
<evidence type="ECO:0000259" key="2">
    <source>
        <dbReference type="Pfam" id="PF18962"/>
    </source>
</evidence>
<name>A0ABU5SAD9_9BACT</name>
<dbReference type="EMBL" id="JAYGIL010000036">
    <property type="protein sequence ID" value="MEA5405445.1"/>
    <property type="molecule type" value="Genomic_DNA"/>
</dbReference>
<feature type="chain" id="PRO_5046472708" evidence="1">
    <location>
        <begin position="21"/>
        <end position="1427"/>
    </location>
</feature>
<feature type="domain" description="Nucleoporin POM152 Ig-like" evidence="3">
    <location>
        <begin position="1262"/>
        <end position="1333"/>
    </location>
</feature>
<organism evidence="4 5">
    <name type="scientific">Arcicella gelida</name>
    <dbReference type="NCBI Taxonomy" id="2984195"/>
    <lineage>
        <taxon>Bacteria</taxon>
        <taxon>Pseudomonadati</taxon>
        <taxon>Bacteroidota</taxon>
        <taxon>Cytophagia</taxon>
        <taxon>Cytophagales</taxon>
        <taxon>Flectobacillaceae</taxon>
        <taxon>Arcicella</taxon>
    </lineage>
</organism>
<accession>A0ABU5SAD9</accession>
<dbReference type="Pfam" id="PF24312">
    <property type="entry name" value="Ig-like_POM152"/>
    <property type="match status" value="1"/>
</dbReference>
<dbReference type="RefSeq" id="WP_323698850.1">
    <property type="nucleotide sequence ID" value="NZ_JAYGIL010000036.1"/>
</dbReference>
<reference evidence="4 5" key="1">
    <citation type="submission" date="2023-12" db="EMBL/GenBank/DDBJ databases">
        <title>Novel species of the genus Arcicella isolated from rivers.</title>
        <authorList>
            <person name="Lu H."/>
        </authorList>
    </citation>
    <scope>NUCLEOTIDE SEQUENCE [LARGE SCALE GENOMIC DNA]</scope>
    <source>
        <strain evidence="4 5">DC2W</strain>
    </source>
</reference>
<evidence type="ECO:0000313" key="4">
    <source>
        <dbReference type="EMBL" id="MEA5405445.1"/>
    </source>
</evidence>
<evidence type="ECO:0000313" key="5">
    <source>
        <dbReference type="Proteomes" id="UP001303899"/>
    </source>
</evidence>
<dbReference type="Proteomes" id="UP001303899">
    <property type="component" value="Unassembled WGS sequence"/>
</dbReference>
<keyword evidence="5" id="KW-1185">Reference proteome</keyword>
<feature type="signal peptide" evidence="1">
    <location>
        <begin position="1"/>
        <end position="20"/>
    </location>
</feature>
<dbReference type="NCBIfam" id="TIGR04183">
    <property type="entry name" value="Por_Secre_tail"/>
    <property type="match status" value="1"/>
</dbReference>
<proteinExistence type="predicted"/>
<evidence type="ECO:0000259" key="3">
    <source>
        <dbReference type="Pfam" id="PF24312"/>
    </source>
</evidence>